<accession>A0AAU8CZZ3</accession>
<reference evidence="3" key="1">
    <citation type="submission" date="2024-06" db="EMBL/GenBank/DDBJ databases">
        <title>Mesorhizobium karijinii sp. nov., a symbiont of the iconic Swainsona formosa from arid Australia.</title>
        <authorList>
            <person name="Hill Y.J."/>
            <person name="Watkin E.L.J."/>
            <person name="O'Hara G.W."/>
            <person name="Terpolilli J."/>
            <person name="Tye M.L."/>
            <person name="Kohlmeier M.G."/>
        </authorList>
    </citation>
    <scope>NUCLEOTIDE SEQUENCE</scope>
    <source>
        <strain evidence="3">WSM2240</strain>
    </source>
</reference>
<dbReference type="PANTHER" id="PTHR43628:SF1">
    <property type="entry name" value="CHITIN SYNTHASE REGULATORY FACTOR 2-RELATED"/>
    <property type="match status" value="1"/>
</dbReference>
<dbReference type="SUPFAM" id="SSF47090">
    <property type="entry name" value="PGBD-like"/>
    <property type="match status" value="1"/>
</dbReference>
<feature type="region of interest" description="Disordered" evidence="1">
    <location>
        <begin position="1"/>
        <end position="76"/>
    </location>
</feature>
<feature type="region of interest" description="Disordered" evidence="1">
    <location>
        <begin position="697"/>
        <end position="747"/>
    </location>
</feature>
<dbReference type="PANTHER" id="PTHR43628">
    <property type="entry name" value="ACTIVATOR OF C KINASE PROTEIN 1-RELATED"/>
    <property type="match status" value="1"/>
</dbReference>
<dbReference type="InterPro" id="IPR052945">
    <property type="entry name" value="Mitotic_Regulator"/>
</dbReference>
<evidence type="ECO:0000256" key="1">
    <source>
        <dbReference type="SAM" id="MobiDB-lite"/>
    </source>
</evidence>
<dbReference type="SUPFAM" id="SSF81901">
    <property type="entry name" value="HCP-like"/>
    <property type="match status" value="1"/>
</dbReference>
<dbReference type="InterPro" id="IPR006597">
    <property type="entry name" value="Sel1-like"/>
</dbReference>
<evidence type="ECO:0000259" key="2">
    <source>
        <dbReference type="Pfam" id="PF01471"/>
    </source>
</evidence>
<feature type="compositionally biased region" description="Low complexity" evidence="1">
    <location>
        <begin position="705"/>
        <end position="721"/>
    </location>
</feature>
<dbReference type="Pfam" id="PF08238">
    <property type="entry name" value="Sel1"/>
    <property type="match status" value="4"/>
</dbReference>
<feature type="domain" description="Peptidoglycan binding-like" evidence="2">
    <location>
        <begin position="1199"/>
        <end position="1252"/>
    </location>
</feature>
<dbReference type="RefSeq" id="WP_353646050.1">
    <property type="nucleotide sequence ID" value="NZ_CP159253.1"/>
</dbReference>
<dbReference type="Pfam" id="PF01471">
    <property type="entry name" value="PG_binding_1"/>
    <property type="match status" value="1"/>
</dbReference>
<dbReference type="InterPro" id="IPR036366">
    <property type="entry name" value="PGBDSf"/>
</dbReference>
<dbReference type="Gene3D" id="1.25.40.10">
    <property type="entry name" value="Tetratricopeptide repeat domain"/>
    <property type="match status" value="1"/>
</dbReference>
<dbReference type="InterPro" id="IPR036365">
    <property type="entry name" value="PGBD-like_sf"/>
</dbReference>
<name>A0AAU8CZZ3_9HYPH</name>
<dbReference type="EMBL" id="CP159253">
    <property type="protein sequence ID" value="XCG51816.1"/>
    <property type="molecule type" value="Genomic_DNA"/>
</dbReference>
<feature type="region of interest" description="Disordered" evidence="1">
    <location>
        <begin position="881"/>
        <end position="957"/>
    </location>
</feature>
<dbReference type="Gene3D" id="1.10.101.10">
    <property type="entry name" value="PGBD-like superfamily/PGBD"/>
    <property type="match status" value="1"/>
</dbReference>
<dbReference type="InterPro" id="IPR011990">
    <property type="entry name" value="TPR-like_helical_dom_sf"/>
</dbReference>
<dbReference type="SMART" id="SM00671">
    <property type="entry name" value="SEL1"/>
    <property type="match status" value="4"/>
</dbReference>
<feature type="compositionally biased region" description="Acidic residues" evidence="1">
    <location>
        <begin position="881"/>
        <end position="894"/>
    </location>
</feature>
<protein>
    <submittedName>
        <fullName evidence="3">Peptidoglycan-binding protein</fullName>
    </submittedName>
</protein>
<feature type="compositionally biased region" description="Polar residues" evidence="1">
    <location>
        <begin position="55"/>
        <end position="68"/>
    </location>
</feature>
<evidence type="ECO:0000313" key="3">
    <source>
        <dbReference type="EMBL" id="XCG51816.1"/>
    </source>
</evidence>
<dbReference type="AlphaFoldDB" id="A0AAU8CZZ3"/>
<dbReference type="InterPro" id="IPR002477">
    <property type="entry name" value="Peptidoglycan-bd-like"/>
</dbReference>
<gene>
    <name evidence="3" type="ORF">ABVK50_01715</name>
</gene>
<sequence length="1256" mass="135459">MNSKRSYLDTLNAGRQRRPHTTLEQLNRSLETLEQRLGRSPERADDYARGETDRTSPQARLDSNTPHSSRMREQPYQSIARDMDRLRGQEDGIAAAGKIAGELKALREELRLQVTSGIRREFEVLRKDIERAYSSGAATRVGEELGREFERISTAIQTLSERSDDKSINMLRLELEQVKAALDTLAREETVLSVDRRWDEFDRRWSDFEDRADARQRAGEPGLAALTARLEQISDAVNNLPESLSLRSLEEKVRTLAGAVDHFARQQEHGGSETFALIEERLDEISRAIVASTAAAQMPNFDPEPFERIEARISALARQIDEVAEERPSGEVIERINFLSQRVDELAAHANVPDQVVERLARQIAGIAEKIDRVPTTPDAEYIFQGIEQRFDLLSSMIERRQGDALEQGNMLFRDLERRLDEVADRLDQRVPDATFDNAAIMNAIDARFAALADKIGSGGAGEPGSDAIRGLEARLESISSRLDASSSQFAGIDPELIRSLEAQVAGLSNHLTRPGTPLPEFDDIGPRLDDIEKSIAGSRESILEAARQAAENAVRSLDGSQTHTAAVTGLAQDLKALEALTRRSDERNTKTFEAIHDTLIKIVDRLGSLENSDEAPAAPKPAPQRKLSLQDAPSLDFDDAMPLHAAEDVAPAGRGQLTPAEAAAAAAEAALGSDSIAENEPSGRRSMFGGIARALTGRKDKETPPLAGSAPAAAASEAPSVDLDEPLDPKLANRPLEPGSGGPDLNAIMKRVRDERGQPAKPNEPDAAKSDFIAAARRAAQAAAAEAEVLKRNADLGGPVRALRIGDLLKKRRKTILMASAGIVIALAGLQLGKAFLADGGEIAEISAVPLVAKQLIETASTPEPAQDDASPQVALEETAPDAELEGVAPDEEIAVRKVDEETPSDSPQEAWEDTHATETSPEEPAAQAGGVQPTEPASADETPSTAPTAEPQPEMDPVLTATAVPSTAMPAITVPVEAGPVALREAADAGDAKALFEIASRYADGRGVTADMKEAAKWYEKSAELGFAPAQYRIGNLYEKGVGVERDVQKSKTWYQLAAAQGNASAMHNLAVLFAMGADGTADNESAARWFTDAAELGVKDSQFNLGILAAKGVGMTQNLEESYKWFALVAKAGDRDASAKRDEIANALRPEQLERARAAAELWKAKPLDPQANVVDIPDSWRESADTTAGIDMKKAVQNIQSILNKNGYDAGSADGVMGKKTKNAIIAFQKDNDMAATGEIDEKLVRALIARK</sequence>
<proteinExistence type="predicted"/>
<organism evidence="3">
    <name type="scientific">Mesorhizobium sp. WSM2240</name>
    <dbReference type="NCBI Taxonomy" id="3228851"/>
    <lineage>
        <taxon>Bacteria</taxon>
        <taxon>Pseudomonadati</taxon>
        <taxon>Pseudomonadota</taxon>
        <taxon>Alphaproteobacteria</taxon>
        <taxon>Hyphomicrobiales</taxon>
        <taxon>Phyllobacteriaceae</taxon>
        <taxon>Mesorhizobium</taxon>
    </lineage>
</organism>
<feature type="compositionally biased region" description="Basic and acidic residues" evidence="1">
    <location>
        <begin position="31"/>
        <end position="54"/>
    </location>
</feature>